<dbReference type="Proteomes" id="UP000244224">
    <property type="component" value="Unassembled WGS sequence"/>
</dbReference>
<evidence type="ECO:0000256" key="2">
    <source>
        <dbReference type="ARBA" id="ARBA00022801"/>
    </source>
</evidence>
<sequence>MQVSVVVFDAYGTLFDVAGAARAAAASDTRLAGLWPRLADDWRRKQLEYTWLRSLMRDHADFASVTAEALDWAMEAAGLEDAALRARLLALYDELPAYPEVPAMLKAVQTRGLPRAILSNGTPAMLSSATRAAGVAPLLDAVLSVEDLGIYKPDPSVYALVTAHFDVPPPEVLFVSSNGWDVAGASAFGFRTLWVNRMGAPVDRLPGRPDHIARDLSSLTDLLP</sequence>
<dbReference type="CDD" id="cd02588">
    <property type="entry name" value="HAD_L2-DEX"/>
    <property type="match status" value="1"/>
</dbReference>
<dbReference type="SFLD" id="SFLDS00003">
    <property type="entry name" value="Haloacid_Dehalogenase"/>
    <property type="match status" value="1"/>
</dbReference>
<comment type="caution">
    <text evidence="4">The sequence shown here is derived from an EMBL/GenBank/DDBJ whole genome shotgun (WGS) entry which is preliminary data.</text>
</comment>
<dbReference type="Gene3D" id="3.40.50.1000">
    <property type="entry name" value="HAD superfamily/HAD-like"/>
    <property type="match status" value="1"/>
</dbReference>
<organism evidence="4 5">
    <name type="scientific">Gemmobacter caeni</name>
    <dbReference type="NCBI Taxonomy" id="589035"/>
    <lineage>
        <taxon>Bacteria</taxon>
        <taxon>Pseudomonadati</taxon>
        <taxon>Pseudomonadota</taxon>
        <taxon>Alphaproteobacteria</taxon>
        <taxon>Rhodobacterales</taxon>
        <taxon>Paracoccaceae</taxon>
        <taxon>Gemmobacter</taxon>
    </lineage>
</organism>
<dbReference type="RefSeq" id="WP_108128872.1">
    <property type="nucleotide sequence ID" value="NZ_QBKP01000006.1"/>
</dbReference>
<dbReference type="InterPro" id="IPR051540">
    <property type="entry name" value="S-2-haloacid_dehalogenase"/>
</dbReference>
<dbReference type="SUPFAM" id="SSF56784">
    <property type="entry name" value="HAD-like"/>
    <property type="match status" value="1"/>
</dbReference>
<protein>
    <recommendedName>
        <fullName evidence="3">(S)-2-haloacid dehalogenase</fullName>
        <ecNumber evidence="3">3.8.1.2</ecNumber>
    </recommendedName>
    <alternativeName>
        <fullName evidence="3">2-haloalkanoic acid dehalogenase</fullName>
    </alternativeName>
    <alternativeName>
        <fullName evidence="3">Halocarboxylic acid halidohydrolase</fullName>
    </alternativeName>
    <alternativeName>
        <fullName evidence="3">L-2-haloacid dehalogenase</fullName>
    </alternativeName>
</protein>
<accession>A0A2T6B1K2</accession>
<dbReference type="SFLD" id="SFLDG01135">
    <property type="entry name" value="C1.5.6:_HAD__Beta-PGM__Phospha"/>
    <property type="match status" value="1"/>
</dbReference>
<dbReference type="InterPro" id="IPR006439">
    <property type="entry name" value="HAD-SF_hydro_IA"/>
</dbReference>
<dbReference type="NCBIfam" id="TIGR01493">
    <property type="entry name" value="HAD-SF-IA-v2"/>
    <property type="match status" value="1"/>
</dbReference>
<proteinExistence type="inferred from homology"/>
<dbReference type="InterPro" id="IPR036412">
    <property type="entry name" value="HAD-like_sf"/>
</dbReference>
<name>A0A2T6B1K2_9RHOB</name>
<comment type="similarity">
    <text evidence="1 3">Belongs to the HAD-like hydrolase superfamily. S-2-haloalkanoic acid dehalogenase family.</text>
</comment>
<keyword evidence="5" id="KW-1185">Reference proteome</keyword>
<comment type="function">
    <text evidence="3">Catalyzes the hydrolytic dehalogenation of small (S)-2-haloalkanoic acids to yield the corresponding (R)-2-hydroxyalkanoic acids.</text>
</comment>
<evidence type="ECO:0000313" key="4">
    <source>
        <dbReference type="EMBL" id="PTX49902.1"/>
    </source>
</evidence>
<dbReference type="SFLD" id="SFLDG01129">
    <property type="entry name" value="C1.5:_HAD__Beta-PGM__Phosphata"/>
    <property type="match status" value="1"/>
</dbReference>
<dbReference type="InterPro" id="IPR023198">
    <property type="entry name" value="PGP-like_dom2"/>
</dbReference>
<dbReference type="Gene3D" id="1.10.150.240">
    <property type="entry name" value="Putative phosphatase, domain 2"/>
    <property type="match status" value="1"/>
</dbReference>
<dbReference type="PRINTS" id="PR00413">
    <property type="entry name" value="HADHALOGNASE"/>
</dbReference>
<evidence type="ECO:0000256" key="1">
    <source>
        <dbReference type="ARBA" id="ARBA00008106"/>
    </source>
</evidence>
<reference evidence="4 5" key="1">
    <citation type="submission" date="2018-04" db="EMBL/GenBank/DDBJ databases">
        <title>Genomic Encyclopedia of Archaeal and Bacterial Type Strains, Phase II (KMG-II): from individual species to whole genera.</title>
        <authorList>
            <person name="Goeker M."/>
        </authorList>
    </citation>
    <scope>NUCLEOTIDE SEQUENCE [LARGE SCALE GENOMIC DNA]</scope>
    <source>
        <strain evidence="4 5">DSM 21823</strain>
    </source>
</reference>
<dbReference type="PANTHER" id="PTHR43316:SF3">
    <property type="entry name" value="HALOACID DEHALOGENASE, TYPE II (AFU_ORTHOLOGUE AFUA_2G07750)-RELATED"/>
    <property type="match status" value="1"/>
</dbReference>
<dbReference type="SFLD" id="SFLDF00045">
    <property type="entry name" value="2-haloacid_dehalogenase"/>
    <property type="match status" value="1"/>
</dbReference>
<dbReference type="PANTHER" id="PTHR43316">
    <property type="entry name" value="HYDROLASE, HALOACID DELAHOGENASE-RELATED"/>
    <property type="match status" value="1"/>
</dbReference>
<evidence type="ECO:0000313" key="5">
    <source>
        <dbReference type="Proteomes" id="UP000244224"/>
    </source>
</evidence>
<dbReference type="Pfam" id="PF00702">
    <property type="entry name" value="Hydrolase"/>
    <property type="match status" value="1"/>
</dbReference>
<comment type="catalytic activity">
    <reaction evidence="3">
        <text>an (S)-2-haloacid + H2O = a (2R)-2-hydroxycarboxylate + a halide anion + H(+)</text>
        <dbReference type="Rhea" id="RHEA:11192"/>
        <dbReference type="ChEBI" id="CHEBI:15377"/>
        <dbReference type="ChEBI" id="CHEBI:15378"/>
        <dbReference type="ChEBI" id="CHEBI:16042"/>
        <dbReference type="ChEBI" id="CHEBI:58314"/>
        <dbReference type="ChEBI" id="CHEBI:137405"/>
        <dbReference type="EC" id="3.8.1.2"/>
    </reaction>
</comment>
<dbReference type="EC" id="3.8.1.2" evidence="3"/>
<dbReference type="OrthoDB" id="7989657at2"/>
<dbReference type="InterPro" id="IPR006328">
    <property type="entry name" value="2-HAD"/>
</dbReference>
<keyword evidence="2 3" id="KW-0378">Hydrolase</keyword>
<dbReference type="InterPro" id="IPR023214">
    <property type="entry name" value="HAD_sf"/>
</dbReference>
<evidence type="ECO:0000256" key="3">
    <source>
        <dbReference type="RuleBase" id="RU368077"/>
    </source>
</evidence>
<dbReference type="AlphaFoldDB" id="A0A2T6B1K2"/>
<dbReference type="EMBL" id="QBKP01000006">
    <property type="protein sequence ID" value="PTX49902.1"/>
    <property type="molecule type" value="Genomic_DNA"/>
</dbReference>
<gene>
    <name evidence="4" type="ORF">C8N34_10682</name>
</gene>
<dbReference type="GO" id="GO:0018784">
    <property type="term" value="F:(S)-2-haloacid dehalogenase activity"/>
    <property type="evidence" value="ECO:0007669"/>
    <property type="project" value="UniProtKB-UniRule"/>
</dbReference>
<dbReference type="NCBIfam" id="TIGR01428">
    <property type="entry name" value="HAD_type_II"/>
    <property type="match status" value="1"/>
</dbReference>